<dbReference type="CDD" id="cd09817">
    <property type="entry name" value="linoleate_diol_synthase_like"/>
    <property type="match status" value="1"/>
</dbReference>
<name>A0A3D8RAU0_9HELO</name>
<dbReference type="Proteomes" id="UP000256645">
    <property type="component" value="Unassembled WGS sequence"/>
</dbReference>
<keyword evidence="1 6" id="KW-0349">Heme</keyword>
<evidence type="ECO:0000256" key="5">
    <source>
        <dbReference type="ARBA" id="ARBA00023004"/>
    </source>
</evidence>
<dbReference type="GO" id="GO:0006979">
    <property type="term" value="P:response to oxidative stress"/>
    <property type="evidence" value="ECO:0007669"/>
    <property type="project" value="InterPro"/>
</dbReference>
<evidence type="ECO:0000256" key="1">
    <source>
        <dbReference type="ARBA" id="ARBA00022617"/>
    </source>
</evidence>
<evidence type="ECO:0000256" key="2">
    <source>
        <dbReference type="ARBA" id="ARBA00022723"/>
    </source>
</evidence>
<evidence type="ECO:0000256" key="3">
    <source>
        <dbReference type="ARBA" id="ARBA00022964"/>
    </source>
</evidence>
<dbReference type="GO" id="GO:0006631">
    <property type="term" value="P:fatty acid metabolic process"/>
    <property type="evidence" value="ECO:0007669"/>
    <property type="project" value="UniProtKB-ARBA"/>
</dbReference>
<keyword evidence="3" id="KW-0223">Dioxygenase</keyword>
<dbReference type="InterPro" id="IPR037120">
    <property type="entry name" value="Haem_peroxidase_sf_animal"/>
</dbReference>
<proteinExistence type="predicted"/>
<keyword evidence="8" id="KW-1185">Reference proteome</keyword>
<dbReference type="GO" id="GO:0020037">
    <property type="term" value="F:heme binding"/>
    <property type="evidence" value="ECO:0007669"/>
    <property type="project" value="InterPro"/>
</dbReference>
<keyword evidence="5 6" id="KW-0408">Iron</keyword>
<dbReference type="OrthoDB" id="823504at2759"/>
<dbReference type="GO" id="GO:0004601">
    <property type="term" value="F:peroxidase activity"/>
    <property type="evidence" value="ECO:0007669"/>
    <property type="project" value="InterPro"/>
</dbReference>
<dbReference type="InterPro" id="IPR034812">
    <property type="entry name" value="Ppo-like_N"/>
</dbReference>
<dbReference type="PANTHER" id="PTHR11903">
    <property type="entry name" value="PROSTAGLANDIN G/H SYNTHASE"/>
    <property type="match status" value="1"/>
</dbReference>
<keyword evidence="4" id="KW-0560">Oxidoreductase</keyword>
<dbReference type="CDD" id="cd20612">
    <property type="entry name" value="CYP_LDS-like_C"/>
    <property type="match status" value="1"/>
</dbReference>
<dbReference type="PANTHER" id="PTHR11903:SF37">
    <property type="entry name" value="PSI-PRODUCING OXYGENASE A"/>
    <property type="match status" value="1"/>
</dbReference>
<dbReference type="GO" id="GO:0005506">
    <property type="term" value="F:iron ion binding"/>
    <property type="evidence" value="ECO:0007669"/>
    <property type="project" value="InterPro"/>
</dbReference>
<feature type="binding site" description="axial binding residue" evidence="6">
    <location>
        <position position="387"/>
    </location>
    <ligand>
        <name>heme b</name>
        <dbReference type="ChEBI" id="CHEBI:60344"/>
    </ligand>
    <ligandPart>
        <name>Fe</name>
        <dbReference type="ChEBI" id="CHEBI:18248"/>
    </ligandPart>
</feature>
<dbReference type="InterPro" id="IPR019791">
    <property type="entry name" value="Haem_peroxidase_animal"/>
</dbReference>
<dbReference type="SUPFAM" id="SSF48264">
    <property type="entry name" value="Cytochrome P450"/>
    <property type="match status" value="1"/>
</dbReference>
<dbReference type="InterPro" id="IPR036396">
    <property type="entry name" value="Cyt_P450_sf"/>
</dbReference>
<dbReference type="STRING" id="1849047.A0A3D8RAU0"/>
<keyword evidence="2 6" id="KW-0479">Metal-binding</keyword>
<protein>
    <recommendedName>
        <fullName evidence="9">Heme peroxidase</fullName>
    </recommendedName>
</protein>
<dbReference type="SUPFAM" id="SSF48113">
    <property type="entry name" value="Heme-dependent peroxidases"/>
    <property type="match status" value="1"/>
</dbReference>
<evidence type="ECO:0000256" key="6">
    <source>
        <dbReference type="PIRSR" id="PIRSR619791-2"/>
    </source>
</evidence>
<evidence type="ECO:0008006" key="9">
    <source>
        <dbReference type="Google" id="ProtNLM"/>
    </source>
</evidence>
<organism evidence="7 8">
    <name type="scientific">Coleophoma cylindrospora</name>
    <dbReference type="NCBI Taxonomy" id="1849047"/>
    <lineage>
        <taxon>Eukaryota</taxon>
        <taxon>Fungi</taxon>
        <taxon>Dikarya</taxon>
        <taxon>Ascomycota</taxon>
        <taxon>Pezizomycotina</taxon>
        <taxon>Leotiomycetes</taxon>
        <taxon>Helotiales</taxon>
        <taxon>Dermateaceae</taxon>
        <taxon>Coleophoma</taxon>
    </lineage>
</organism>
<accession>A0A3D8RAU0</accession>
<dbReference type="GO" id="GO:0004497">
    <property type="term" value="F:monooxygenase activity"/>
    <property type="evidence" value="ECO:0007669"/>
    <property type="project" value="InterPro"/>
</dbReference>
<evidence type="ECO:0000313" key="8">
    <source>
        <dbReference type="Proteomes" id="UP000256645"/>
    </source>
</evidence>
<dbReference type="InterPro" id="IPR010255">
    <property type="entry name" value="Haem_peroxidase_sf"/>
</dbReference>
<dbReference type="PROSITE" id="PS50292">
    <property type="entry name" value="PEROXIDASE_3"/>
    <property type="match status" value="1"/>
</dbReference>
<gene>
    <name evidence="7" type="ORF">BP6252_07663</name>
</gene>
<dbReference type="Gene3D" id="1.10.630.10">
    <property type="entry name" value="Cytochrome P450"/>
    <property type="match status" value="1"/>
</dbReference>
<comment type="caution">
    <text evidence="7">The sequence shown here is derived from an EMBL/GenBank/DDBJ whole genome shotgun (WGS) entry which is preliminary data.</text>
</comment>
<dbReference type="Pfam" id="PF03098">
    <property type="entry name" value="An_peroxidase"/>
    <property type="match status" value="2"/>
</dbReference>
<sequence length="1094" mass="122229">MSINGSIRTVVDTVLKPVPTSTDGRYDSEAVPVATQTGLISDILSQLNLKRVPENLALIEKFVQTKRNGGLIDDKTYLTEDIIQLAASLPTTSANANKLTGLLIGSLWNSMQHPPVSYLGNEYKYRQPDGSCNNIMYPNLGKAGSAYARSVQPKTQLSATLPDPGLVFDTLLARNEGFREHPTKISSNLFYFATIIIHDLFSTSHADPSRSNSSSYLDLGPLYGNNKSEQDTVRSFQDGKLKPDCFSAYRILGFPPGVAALLVCFNRYHNYIVGELATINENNRFAVPTLDKGLEKRDHAKAHEALNAAKLKRDEDLFQTARLINCGLYVNIILIDYVRTILNLNRTSSTWALDPRGTFDTVFDMAGTPTGIGNQVSVEFNLIYRWHCATSKKDEQWTKDFFKYTKDSEGNSIWPDRDPSTYSVEELHDGLRVFAHDLDKDPGKWTWDGLKRKSDGSFDDAKLNQYLRDGNEDVAGAFGARNIPNVMKVIEVLGMEQAREWNVASLNEFRKFFGLEAHKTFSDINDDPEVAQSLEVLYDHPDLVELYPGLLTESAKKPMVPGSGLCPGFTVSRAILSDAVTLVRGDRFYTEDYNPAHLTHWGFNEVASDPKIAQGGVFYKLLMRAFPDFYQGNSAYAQYPFTIPSEVKKIHTELGTVSQLDFSPPKHQPKPTALLSYAACKKVLDDQVRFKVPWGPNTYALTKHDYMLSGDKPSNTAQRDFVQKQLYCPHNSLDGVRQFYEKITLDLLRAKSYKLRDIYQVDAVRDVGNTSHANFAAQLFHIPIKTADHPLGLFTEQELYLILAVVFAYVFLDADPATDQGLKNGGLAAIEPLSKAIHAVVTGVNASSFLAPIRNMLNGHELGFVNDYGTNLIKRLSQGGKSADEVTWTIIPTAAAAVATQAQGFAQMLDLYLSEPYKKEWKAIQQAAQSNAPEDFQKLRKYALEGYRLSTPSFGLVRIAAEDGIVIDDGKKKRTFNIGDRVFTNFVSACMDPTVFPEPQKVKLDRPEELYIHHGSGPHACLGKPMVITSMAAQLRVFGRLKNLRRTPGIQGELKHKTLDSTFRVYMKEDWGSWWPFPTTMKVQFDGFEEGLCD</sequence>
<reference evidence="7 8" key="1">
    <citation type="journal article" date="2018" name="IMA Fungus">
        <title>IMA Genome-F 9: Draft genome sequence of Annulohypoxylon stygium, Aspergillus mulundensis, Berkeleyomyces basicola (syn. Thielaviopsis basicola), Ceratocystis smalleyi, two Cercospora beticola strains, Coleophoma cylindrospora, Fusarium fracticaudum, Phialophora cf. hyalina, and Morchella septimelata.</title>
        <authorList>
            <person name="Wingfield B.D."/>
            <person name="Bills G.F."/>
            <person name="Dong Y."/>
            <person name="Huang W."/>
            <person name="Nel W.J."/>
            <person name="Swalarsk-Parry B.S."/>
            <person name="Vaghefi N."/>
            <person name="Wilken P.M."/>
            <person name="An Z."/>
            <person name="de Beer Z.W."/>
            <person name="De Vos L."/>
            <person name="Chen L."/>
            <person name="Duong T.A."/>
            <person name="Gao Y."/>
            <person name="Hammerbacher A."/>
            <person name="Kikkert J.R."/>
            <person name="Li Y."/>
            <person name="Li H."/>
            <person name="Li K."/>
            <person name="Li Q."/>
            <person name="Liu X."/>
            <person name="Ma X."/>
            <person name="Naidoo K."/>
            <person name="Pethybridge S.J."/>
            <person name="Sun J."/>
            <person name="Steenkamp E.T."/>
            <person name="van der Nest M.A."/>
            <person name="van Wyk S."/>
            <person name="Wingfield M.J."/>
            <person name="Xiong C."/>
            <person name="Yue Q."/>
            <person name="Zhang X."/>
        </authorList>
    </citation>
    <scope>NUCLEOTIDE SEQUENCE [LARGE SCALE GENOMIC DNA]</scope>
    <source>
        <strain evidence="7 8">BP6252</strain>
    </source>
</reference>
<dbReference type="Gene3D" id="1.10.640.10">
    <property type="entry name" value="Haem peroxidase domain superfamily, animal type"/>
    <property type="match status" value="1"/>
</dbReference>
<dbReference type="AlphaFoldDB" id="A0A3D8RAU0"/>
<dbReference type="GO" id="GO:0051213">
    <property type="term" value="F:dioxygenase activity"/>
    <property type="evidence" value="ECO:0007669"/>
    <property type="project" value="UniProtKB-KW"/>
</dbReference>
<dbReference type="InterPro" id="IPR050783">
    <property type="entry name" value="Oxylipin_biosynth_metab"/>
</dbReference>
<evidence type="ECO:0000256" key="4">
    <source>
        <dbReference type="ARBA" id="ARBA00023002"/>
    </source>
</evidence>
<dbReference type="GO" id="GO:0016705">
    <property type="term" value="F:oxidoreductase activity, acting on paired donors, with incorporation or reduction of molecular oxygen"/>
    <property type="evidence" value="ECO:0007669"/>
    <property type="project" value="InterPro"/>
</dbReference>
<dbReference type="EMBL" id="PDLM01000008">
    <property type="protein sequence ID" value="RDW71100.1"/>
    <property type="molecule type" value="Genomic_DNA"/>
</dbReference>
<evidence type="ECO:0000313" key="7">
    <source>
        <dbReference type="EMBL" id="RDW71100.1"/>
    </source>
</evidence>